<sequence>MIKNFEPTGNELGYKRTMMGLRWEKREKRGIFPHGNAMDVPYTQHVKQFKEQQQLTWKPFNTQRRRTCKGKAKLPGKSKRQNMRKIAVESNEGL</sequence>
<evidence type="ECO:0000313" key="2">
    <source>
        <dbReference type="Proteomes" id="UP001396334"/>
    </source>
</evidence>
<gene>
    <name evidence="1" type="ORF">V6N11_061191</name>
</gene>
<proteinExistence type="predicted"/>
<comment type="caution">
    <text evidence="1">The sequence shown here is derived from an EMBL/GenBank/DDBJ whole genome shotgun (WGS) entry which is preliminary data.</text>
</comment>
<keyword evidence="2" id="KW-1185">Reference proteome</keyword>
<name>A0ABR1ZZW1_9ROSI</name>
<organism evidence="1 2">
    <name type="scientific">Hibiscus sabdariffa</name>
    <name type="common">roselle</name>
    <dbReference type="NCBI Taxonomy" id="183260"/>
    <lineage>
        <taxon>Eukaryota</taxon>
        <taxon>Viridiplantae</taxon>
        <taxon>Streptophyta</taxon>
        <taxon>Embryophyta</taxon>
        <taxon>Tracheophyta</taxon>
        <taxon>Spermatophyta</taxon>
        <taxon>Magnoliopsida</taxon>
        <taxon>eudicotyledons</taxon>
        <taxon>Gunneridae</taxon>
        <taxon>Pentapetalae</taxon>
        <taxon>rosids</taxon>
        <taxon>malvids</taxon>
        <taxon>Malvales</taxon>
        <taxon>Malvaceae</taxon>
        <taxon>Malvoideae</taxon>
        <taxon>Hibiscus</taxon>
    </lineage>
</organism>
<accession>A0ABR1ZZW1</accession>
<protein>
    <submittedName>
        <fullName evidence="1">Uncharacterized protein</fullName>
    </submittedName>
</protein>
<dbReference type="Proteomes" id="UP001396334">
    <property type="component" value="Unassembled WGS sequence"/>
</dbReference>
<evidence type="ECO:0000313" key="1">
    <source>
        <dbReference type="EMBL" id="KAK8486267.1"/>
    </source>
</evidence>
<dbReference type="EMBL" id="JBBPBN010000451">
    <property type="protein sequence ID" value="KAK8486267.1"/>
    <property type="molecule type" value="Genomic_DNA"/>
</dbReference>
<reference evidence="1 2" key="1">
    <citation type="journal article" date="2024" name="G3 (Bethesda)">
        <title>Genome assembly of Hibiscus sabdariffa L. provides insights into metabolisms of medicinal natural products.</title>
        <authorList>
            <person name="Kim T."/>
        </authorList>
    </citation>
    <scope>NUCLEOTIDE SEQUENCE [LARGE SCALE GENOMIC DNA]</scope>
    <source>
        <strain evidence="1">TK-2024</strain>
        <tissue evidence="1">Old leaves</tissue>
    </source>
</reference>